<dbReference type="CDD" id="cd14254">
    <property type="entry name" value="Dockerin_II"/>
    <property type="match status" value="1"/>
</dbReference>
<dbReference type="InterPro" id="IPR018247">
    <property type="entry name" value="EF_Hand_1_Ca_BS"/>
</dbReference>
<dbReference type="PROSITE" id="PS51766">
    <property type="entry name" value="DOCKERIN"/>
    <property type="match status" value="1"/>
</dbReference>
<evidence type="ECO:0000259" key="2">
    <source>
        <dbReference type="PROSITE" id="PS51766"/>
    </source>
</evidence>
<dbReference type="EMBL" id="LKCM01000017">
    <property type="protein sequence ID" value="KPQ45218.1"/>
    <property type="molecule type" value="Genomic_DNA"/>
</dbReference>
<name>A0A0N8KRK8_9EURY</name>
<accession>A0A0N8KRK8</accession>
<dbReference type="SUPFAM" id="SSF63446">
    <property type="entry name" value="Type I dockerin domain"/>
    <property type="match status" value="1"/>
</dbReference>
<dbReference type="PATRIC" id="fig|1719120.3.peg.224"/>
<dbReference type="InterPro" id="IPR036439">
    <property type="entry name" value="Dockerin_dom_sf"/>
</dbReference>
<dbReference type="InterPro" id="IPR002105">
    <property type="entry name" value="Dockerin_1_rpt"/>
</dbReference>
<proteinExistence type="predicted"/>
<evidence type="ECO:0000313" key="4">
    <source>
        <dbReference type="Proteomes" id="UP000050360"/>
    </source>
</evidence>
<sequence>MGFALLPGLSGIVGHRIAEMYRRSVMKKKNRTGILTAMLAVLCIQRVELKKKIGIITVLAVMVALTGIAFATENAATDSLRIYGTFGEGAGNHTLLDPSTKLKPENPPYTDPIAPFFPQSNQSPVKDFITFDPIIMLHNDNDFDKNGVYDSVYSRIIINNPNSQTPAEKVFQRMWYEKDWFKDEDKDGMWDVIVEDKNGNLVKTIHLDDFKKFFHDNLPESQEKGWRLREVNNPENNGGDGDVYSPSIIQEFTYMFLDDNKQPTLAPTGSRFYIPMASAVATNGIDSFDADSDGVPDLVQIESQRSLGINIDNRNQEMDPDGKEVSSDENVVLVLADPNEGIHNTLSIGGEVQFFDHKVNFKGTTKVNGVDAAILEISSQEDTAPTGKITAQVIMQSGDVKYFSRGIDNTGKAIQGPFFVKVEAVARGNGPDTVTIQVGRLFGELAANIGANNYWNEKGFIVDNVFYNIVAIKAHSDRTTDTFKYITFRQKLPKDTIKLYGIHMRVWENGDVLAQMPQFNMKHTVMKDVQDTWTHDKMGPIAQKEPLEITWIKEEKEPRFRGELKEIYNETRKAGSGTPGPIGPSTFISSRNVLIVDGVNIGGVTALNPADYMVNGSFDAGVLNITRVPIGSFVSTGSNDTVILFQVNIADMTPAQKTELVNFVNGGGKIIIWDSDAGATTLQPNIYDWLPTNLIFQTSVPGQAGARGGILNITEENDLSNSVNGTPKYINTLALTTSTDAVGDANVVTTNGTDWCEDMHATNILNVSGPGHMYSRVGGSQGKGFITYSALDWDFANFGNGTELNKMIQFELMVNSTSTLACKAPIVPGGSDEIWTIEWFNTMPEQFTEFVLPKGQDYLVTTGFEAPEAKFHLWNNDPKTPIKTWTGDRLKFRHEPQNNFGLYVNEVTGTNGGQSIGSLRLYGTFGEGPGNFEIEDPLTGLDPENKPYTDPVAPFFPQAGEAPRKDHVTFDPIIMLHNDNDFDNNGVIDNVYSRIFIRDANIQTPAEKLFKRMWYEKEWFKDEDKDGEWDVIVEDKNGTKVTKDKNGNSLENPIDLKDWETVFHDNLPKSHHDGWRLREHNNPENDVSGEGDVYGPSVNQEFTFMFLDDNKQPTLVPNGSRFYIPMASAVADNGIDSFDADSDGVPDLVQIESERTLGMDIDNDGIVEKMDPDGKGVSSDESVVLLLADPQEGDHNTLNIGDEVQFFDHKVSFKSTTKVNGIDAAILEIYSQEGSTPTGLKTAEVVLGSGEVKFFSRGMDNTGASVQGPFFVKVEAVARGNGPDTITIKVGRLFGQLSANIGANKYWNQKAFIVDNVFYNVVAIKANSNSDDTFKYITFRQKLPKEPIKLYGVHLRDWKNGEVLPEMPQYNMKHTVMKDVQDTWTHDKMGPLVERNPLGITWIKEEKESRFKGELKEIYWETFVNNTLKEHWTIEWFQTKPDQFTEFILPKEQQYLVTTGFVAPEAVTHIWDNDPVKPIETKIGDRLKFWHDPANAEDIYVNGQAASTPTPTTPTPTPTTTTPQPGTTCQGDINGDGSINSADFVLFASAYNSVSGDSRYNVKADMNNNSEINSQDFVLFAANYGTSCSV</sequence>
<dbReference type="Pfam" id="PF00404">
    <property type="entry name" value="Dockerin_1"/>
    <property type="match status" value="1"/>
</dbReference>
<dbReference type="PROSITE" id="PS00018">
    <property type="entry name" value="EF_HAND_1"/>
    <property type="match status" value="1"/>
</dbReference>
<dbReference type="Proteomes" id="UP000050360">
    <property type="component" value="Unassembled WGS sequence"/>
</dbReference>
<dbReference type="GO" id="GO:0000272">
    <property type="term" value="P:polysaccharide catabolic process"/>
    <property type="evidence" value="ECO:0007669"/>
    <property type="project" value="InterPro"/>
</dbReference>
<organism evidence="3 4">
    <name type="scientific">Candidatus Methanoperedens nitratireducens</name>
    <dbReference type="NCBI Taxonomy" id="1392998"/>
    <lineage>
        <taxon>Archaea</taxon>
        <taxon>Methanobacteriati</taxon>
        <taxon>Methanobacteriota</taxon>
        <taxon>Stenosarchaea group</taxon>
        <taxon>Methanomicrobia</taxon>
        <taxon>Methanosarcinales</taxon>
        <taxon>ANME-2 cluster</taxon>
        <taxon>Candidatus Methanoperedentaceae</taxon>
        <taxon>Candidatus Methanoperedens</taxon>
    </lineage>
</organism>
<feature type="compositionally biased region" description="Low complexity" evidence="1">
    <location>
        <begin position="1518"/>
        <end position="1528"/>
    </location>
</feature>
<dbReference type="GO" id="GO:0004553">
    <property type="term" value="F:hydrolase activity, hydrolyzing O-glycosyl compounds"/>
    <property type="evidence" value="ECO:0007669"/>
    <property type="project" value="InterPro"/>
</dbReference>
<evidence type="ECO:0000256" key="1">
    <source>
        <dbReference type="SAM" id="MobiDB-lite"/>
    </source>
</evidence>
<feature type="region of interest" description="Disordered" evidence="1">
    <location>
        <begin position="1504"/>
        <end position="1528"/>
    </location>
</feature>
<feature type="domain" description="Dockerin" evidence="2">
    <location>
        <begin position="1526"/>
        <end position="1590"/>
    </location>
</feature>
<protein>
    <recommendedName>
        <fullName evidence="2">Dockerin domain-containing protein</fullName>
    </recommendedName>
</protein>
<dbReference type="InterPro" id="IPR016134">
    <property type="entry name" value="Dockerin_dom"/>
</dbReference>
<comment type="caution">
    <text evidence="3">The sequence shown here is derived from an EMBL/GenBank/DDBJ whole genome shotgun (WGS) entry which is preliminary data.</text>
</comment>
<reference evidence="3 4" key="1">
    <citation type="submission" date="2015-09" db="EMBL/GenBank/DDBJ databases">
        <title>A metagenomics-based metabolic model of nitrate-dependent anaerobic oxidation of methane by Methanoperedens-like archaea.</title>
        <authorList>
            <person name="Arshad A."/>
            <person name="Speth D.R."/>
            <person name="De Graaf R.M."/>
            <person name="Op Den Camp H.J."/>
            <person name="Jetten M.S."/>
            <person name="Welte C.U."/>
        </authorList>
    </citation>
    <scope>NUCLEOTIDE SEQUENCE [LARGE SCALE GENOMIC DNA]</scope>
</reference>
<dbReference type="Gene3D" id="2.60.40.4130">
    <property type="match status" value="1"/>
</dbReference>
<gene>
    <name evidence="3" type="ORF">MPEBLZ_00201</name>
</gene>
<evidence type="ECO:0000313" key="3">
    <source>
        <dbReference type="EMBL" id="KPQ45218.1"/>
    </source>
</evidence>